<evidence type="ECO:0000256" key="6">
    <source>
        <dbReference type="SAM" id="Phobius"/>
    </source>
</evidence>
<dbReference type="PANTHER" id="PTHR11863">
    <property type="entry name" value="STEROL DESATURASE"/>
    <property type="match status" value="1"/>
</dbReference>
<protein>
    <recommendedName>
        <fullName evidence="7">Fatty acid hydroxylase domain-containing protein</fullName>
    </recommendedName>
</protein>
<comment type="subcellular location">
    <subcellularLocation>
        <location evidence="1">Membrane</location>
    </subcellularLocation>
</comment>
<dbReference type="Pfam" id="PF04116">
    <property type="entry name" value="FA_hydroxylase"/>
    <property type="match status" value="1"/>
</dbReference>
<dbReference type="InterPro" id="IPR006694">
    <property type="entry name" value="Fatty_acid_hydroxylase"/>
</dbReference>
<gene>
    <name evidence="8" type="ORF">Vbra_14535</name>
</gene>
<evidence type="ECO:0000259" key="7">
    <source>
        <dbReference type="Pfam" id="PF04116"/>
    </source>
</evidence>
<evidence type="ECO:0000256" key="5">
    <source>
        <dbReference type="SAM" id="MobiDB-lite"/>
    </source>
</evidence>
<dbReference type="GO" id="GO:0008610">
    <property type="term" value="P:lipid biosynthetic process"/>
    <property type="evidence" value="ECO:0007669"/>
    <property type="project" value="InterPro"/>
</dbReference>
<dbReference type="GO" id="GO:0016491">
    <property type="term" value="F:oxidoreductase activity"/>
    <property type="evidence" value="ECO:0007669"/>
    <property type="project" value="InterPro"/>
</dbReference>
<feature type="transmembrane region" description="Helical" evidence="6">
    <location>
        <begin position="46"/>
        <end position="67"/>
    </location>
</feature>
<keyword evidence="3 6" id="KW-1133">Transmembrane helix</keyword>
<feature type="region of interest" description="Disordered" evidence="5">
    <location>
        <begin position="1"/>
        <end position="36"/>
    </location>
</feature>
<dbReference type="PhylomeDB" id="A0A0G4F6B4"/>
<reference evidence="8 9" key="1">
    <citation type="submission" date="2014-11" db="EMBL/GenBank/DDBJ databases">
        <authorList>
            <person name="Zhu J."/>
            <person name="Qi W."/>
            <person name="Song R."/>
        </authorList>
    </citation>
    <scope>NUCLEOTIDE SEQUENCE [LARGE SCALE GENOMIC DNA]</scope>
</reference>
<dbReference type="VEuPathDB" id="CryptoDB:Vbra_14535"/>
<evidence type="ECO:0000256" key="4">
    <source>
        <dbReference type="ARBA" id="ARBA00023136"/>
    </source>
</evidence>
<keyword evidence="9" id="KW-1185">Reference proteome</keyword>
<keyword evidence="4 6" id="KW-0472">Membrane</keyword>
<dbReference type="AlphaFoldDB" id="A0A0G4F6B4"/>
<feature type="transmembrane region" description="Helical" evidence="6">
    <location>
        <begin position="251"/>
        <end position="270"/>
    </location>
</feature>
<dbReference type="InParanoid" id="A0A0G4F6B4"/>
<evidence type="ECO:0000313" key="9">
    <source>
        <dbReference type="Proteomes" id="UP000041254"/>
    </source>
</evidence>
<proteinExistence type="predicted"/>
<dbReference type="EMBL" id="CDMY01000376">
    <property type="protein sequence ID" value="CEM07651.1"/>
    <property type="molecule type" value="Genomic_DNA"/>
</dbReference>
<feature type="compositionally biased region" description="Low complexity" evidence="5">
    <location>
        <begin position="12"/>
        <end position="26"/>
    </location>
</feature>
<name>A0A0G4F6B4_VITBC</name>
<dbReference type="GO" id="GO:0016020">
    <property type="term" value="C:membrane"/>
    <property type="evidence" value="ECO:0007669"/>
    <property type="project" value="UniProtKB-SubCell"/>
</dbReference>
<feature type="transmembrane region" description="Helical" evidence="6">
    <location>
        <begin position="87"/>
        <end position="108"/>
    </location>
</feature>
<feature type="transmembrane region" description="Helical" evidence="6">
    <location>
        <begin position="165"/>
        <end position="186"/>
    </location>
</feature>
<organism evidence="8 9">
    <name type="scientific">Vitrella brassicaformis (strain CCMP3155)</name>
    <dbReference type="NCBI Taxonomy" id="1169540"/>
    <lineage>
        <taxon>Eukaryota</taxon>
        <taxon>Sar</taxon>
        <taxon>Alveolata</taxon>
        <taxon>Colpodellida</taxon>
        <taxon>Vitrellaceae</taxon>
        <taxon>Vitrella</taxon>
    </lineage>
</organism>
<evidence type="ECO:0000256" key="1">
    <source>
        <dbReference type="ARBA" id="ARBA00004370"/>
    </source>
</evidence>
<evidence type="ECO:0000313" key="8">
    <source>
        <dbReference type="EMBL" id="CEM07651.1"/>
    </source>
</evidence>
<evidence type="ECO:0000256" key="2">
    <source>
        <dbReference type="ARBA" id="ARBA00022692"/>
    </source>
</evidence>
<evidence type="ECO:0000256" key="3">
    <source>
        <dbReference type="ARBA" id="ARBA00022989"/>
    </source>
</evidence>
<dbReference type="GO" id="GO:0005506">
    <property type="term" value="F:iron ion binding"/>
    <property type="evidence" value="ECO:0007669"/>
    <property type="project" value="InterPro"/>
</dbReference>
<keyword evidence="2 6" id="KW-0812">Transmembrane</keyword>
<dbReference type="InterPro" id="IPR050307">
    <property type="entry name" value="Sterol_Desaturase_Related"/>
</dbReference>
<dbReference type="Proteomes" id="UP000041254">
    <property type="component" value="Unassembled WGS sequence"/>
</dbReference>
<sequence>MASPSKQRGDADASSSEGSTASTQSGHQHNSKKSHASMMKTNSSRWLATLMYCVSDVVLQIALAYLLTQIFGPMLRWVNKVDFQTTAGWFGAIYSITLAHSLAQYFIIATAVDLLADHVFPESIQLATHKRRKLLEEEARGAAKQRSGPPYDYANRGYFVNHMLFTMRWCAPIALGAVVWMPQLLIDENPPLWLIPLKVQCGLVAGDLVYYCIHISQHKSRTLYKWTDHGFHHQFIYPWASTSTWLGTVDLLLAAFAIGACSVLCTQLVFGRLSLFEYTLVLNYVHEMNCVDHSGCEFPFWSGCPFFPPLGYLFNLDKSIAFHEAHHNFNYYSFGLLGVADQLFGTAKYPPNYHHSSDGSVQNKAA</sequence>
<feature type="domain" description="Fatty acid hydroxylase" evidence="7">
    <location>
        <begin position="201"/>
        <end position="346"/>
    </location>
</feature>
<accession>A0A0G4F6B4</accession>